<name>A0AA44ZQ00_PSEA5</name>
<feature type="compositionally biased region" description="Basic and acidic residues" evidence="2">
    <location>
        <begin position="93"/>
        <end position="102"/>
    </location>
</feature>
<dbReference type="Pfam" id="PF03780">
    <property type="entry name" value="Asp23"/>
    <property type="match status" value="1"/>
</dbReference>
<accession>A0AA44ZQ00</accession>
<gene>
    <name evidence="3" type="ORF">ATL51_3106</name>
</gene>
<comment type="similarity">
    <text evidence="1">Belongs to the asp23 family.</text>
</comment>
<feature type="compositionally biased region" description="Gly residues" evidence="2">
    <location>
        <begin position="43"/>
        <end position="52"/>
    </location>
</feature>
<feature type="region of interest" description="Disordered" evidence="2">
    <location>
        <begin position="1"/>
        <end position="60"/>
    </location>
</feature>
<dbReference type="PANTHER" id="PTHR34297:SF1">
    <property type="entry name" value="ASP23_GLS24 FAMILY ENVELOPE STRESS RESPONSE PROTEIN"/>
    <property type="match status" value="1"/>
</dbReference>
<reference evidence="3 4" key="1">
    <citation type="submission" date="2017-11" db="EMBL/GenBank/DDBJ databases">
        <title>Sequencing the genomes of 1000 actinobacteria strains.</title>
        <authorList>
            <person name="Klenk H.-P."/>
        </authorList>
    </citation>
    <scope>NUCLEOTIDE SEQUENCE [LARGE SCALE GENOMIC DNA]</scope>
    <source>
        <strain evidence="3 4">DSM 44104</strain>
    </source>
</reference>
<feature type="compositionally biased region" description="Polar residues" evidence="2">
    <location>
        <begin position="1"/>
        <end position="13"/>
    </location>
</feature>
<dbReference type="Proteomes" id="UP000232453">
    <property type="component" value="Unassembled WGS sequence"/>
</dbReference>
<comment type="caution">
    <text evidence="3">The sequence shown here is derived from an EMBL/GenBank/DDBJ whole genome shotgun (WGS) entry which is preliminary data.</text>
</comment>
<dbReference type="InterPro" id="IPR005531">
    <property type="entry name" value="Asp23"/>
</dbReference>
<evidence type="ECO:0000313" key="3">
    <source>
        <dbReference type="EMBL" id="PKB31417.1"/>
    </source>
</evidence>
<protein>
    <submittedName>
        <fullName evidence="3">Alkaline shock family protein YloU</fullName>
    </submittedName>
</protein>
<sequence length="174" mass="17628">MNPVSTVEPTGTATGDPDTIRATRLAPPPPDDTPTRTIDTGTGSAGADGSGGTAPEDRGRVDIADQVVQKIALGALEETEGVGGTTGTVGRMLGRDDSGGHPRVEATVSGQSTRIDARISVAYPSPVAAVCDRARAHVVRQVEALTGLSVARVDVVVTALTLPGAARPAARELE</sequence>
<dbReference type="EMBL" id="PHUJ01000003">
    <property type="protein sequence ID" value="PKB31417.1"/>
    <property type="molecule type" value="Genomic_DNA"/>
</dbReference>
<organism evidence="3 4">
    <name type="scientific">Pseudonocardia alni</name>
    <name type="common">Amycolata alni</name>
    <dbReference type="NCBI Taxonomy" id="33907"/>
    <lineage>
        <taxon>Bacteria</taxon>
        <taxon>Bacillati</taxon>
        <taxon>Actinomycetota</taxon>
        <taxon>Actinomycetes</taxon>
        <taxon>Pseudonocardiales</taxon>
        <taxon>Pseudonocardiaceae</taxon>
        <taxon>Pseudonocardia</taxon>
    </lineage>
</organism>
<dbReference type="AlphaFoldDB" id="A0AA44ZQ00"/>
<proteinExistence type="inferred from homology"/>
<evidence type="ECO:0000256" key="1">
    <source>
        <dbReference type="ARBA" id="ARBA00005721"/>
    </source>
</evidence>
<dbReference type="PANTHER" id="PTHR34297">
    <property type="entry name" value="HYPOTHETICAL CYTOSOLIC PROTEIN-RELATED"/>
    <property type="match status" value="1"/>
</dbReference>
<feature type="region of interest" description="Disordered" evidence="2">
    <location>
        <begin position="79"/>
        <end position="102"/>
    </location>
</feature>
<evidence type="ECO:0000313" key="4">
    <source>
        <dbReference type="Proteomes" id="UP000232453"/>
    </source>
</evidence>
<evidence type="ECO:0000256" key="2">
    <source>
        <dbReference type="SAM" id="MobiDB-lite"/>
    </source>
</evidence>